<evidence type="ECO:0000256" key="1">
    <source>
        <dbReference type="ARBA" id="ARBA00004308"/>
    </source>
</evidence>
<keyword evidence="3" id="KW-1133">Transmembrane helix</keyword>
<evidence type="ECO:0000256" key="3">
    <source>
        <dbReference type="ARBA" id="ARBA00022989"/>
    </source>
</evidence>
<evidence type="ECO:0000313" key="6">
    <source>
        <dbReference type="EMBL" id="KAJ3221095.1"/>
    </source>
</evidence>
<reference evidence="6" key="1">
    <citation type="submission" date="2020-05" db="EMBL/GenBank/DDBJ databases">
        <title>Phylogenomic resolution of chytrid fungi.</title>
        <authorList>
            <person name="Stajich J.E."/>
            <person name="Amses K."/>
            <person name="Simmons R."/>
            <person name="Seto K."/>
            <person name="Myers J."/>
            <person name="Bonds A."/>
            <person name="Quandt C.A."/>
            <person name="Barry K."/>
            <person name="Liu P."/>
            <person name="Grigoriev I."/>
            <person name="Longcore J.E."/>
            <person name="James T.Y."/>
        </authorList>
    </citation>
    <scope>NUCLEOTIDE SEQUENCE</scope>
    <source>
        <strain evidence="6">JEL0476</strain>
    </source>
</reference>
<evidence type="ECO:0000256" key="4">
    <source>
        <dbReference type="ARBA" id="ARBA00023136"/>
    </source>
</evidence>
<dbReference type="EMBL" id="JADGJW010000252">
    <property type="protein sequence ID" value="KAJ3221095.1"/>
    <property type="molecule type" value="Genomic_DNA"/>
</dbReference>
<dbReference type="Pfam" id="PF12632">
    <property type="entry name" value="Vezatin"/>
    <property type="match status" value="1"/>
</dbReference>
<feature type="domain" description="Myosin-binding" evidence="5">
    <location>
        <begin position="112"/>
        <end position="206"/>
    </location>
</feature>
<dbReference type="AlphaFoldDB" id="A0AAD5XW16"/>
<keyword evidence="2" id="KW-0812">Transmembrane</keyword>
<dbReference type="InterPro" id="IPR026859">
    <property type="entry name" value="Myosin-bd"/>
</dbReference>
<dbReference type="Proteomes" id="UP001211065">
    <property type="component" value="Unassembled WGS sequence"/>
</dbReference>
<evidence type="ECO:0000313" key="7">
    <source>
        <dbReference type="Proteomes" id="UP001211065"/>
    </source>
</evidence>
<evidence type="ECO:0000256" key="2">
    <source>
        <dbReference type="ARBA" id="ARBA00022692"/>
    </source>
</evidence>
<dbReference type="GO" id="GO:0012505">
    <property type="term" value="C:endomembrane system"/>
    <property type="evidence" value="ECO:0007669"/>
    <property type="project" value="UniProtKB-SubCell"/>
</dbReference>
<accession>A0AAD5XW16</accession>
<comment type="caution">
    <text evidence="6">The sequence shown here is derived from an EMBL/GenBank/DDBJ whole genome shotgun (WGS) entry which is preliminary data.</text>
</comment>
<comment type="subcellular location">
    <subcellularLocation>
        <location evidence="1">Endomembrane system</location>
    </subcellularLocation>
</comment>
<gene>
    <name evidence="6" type="ORF">HK099_003789</name>
</gene>
<sequence>MSEENSHTLFFLIIQIYKEKIRNFALIELNHEVNLEKVKFYETKVQMKVDALERQKNLTKLSFFSSILGFNFMILKYFFKMNLFQPKFAIFTTLSLTSGSLIFSNVPAIKNKCYEKYIRIKNVHRNFLVSLEKFLNSSKLFDNTVNTCIRSIQELELISRGYRLCNKITVNDLNSSIKYYNHRKLRLKLKLVLLSAVGFLRESVKGFLDDEGKSHCLLDNIQFDFSEEQLLTISDFKAILNEIREIRTAYFLNEIFNFFTKLENSNEELQISWINFKSFKFIAFFDTLSTQFYDLFLELRDVLYRETMIPSVLENTNGNFKEVKNSNLKCAVNDKILKKRFLLRSLSSLDNNLHGLKVKILHCFKILNEDDKVVEKYDEFLKTFNTVGKDIEIISSDYQLAVLGATDDEKLLEETLKNEEVNSTFESKIKTVLQEFRINEDTPFTEELNVREELFEAETEIEDVSDIKKVINV</sequence>
<keyword evidence="7" id="KW-1185">Reference proteome</keyword>
<organism evidence="6 7">
    <name type="scientific">Clydaea vesicula</name>
    <dbReference type="NCBI Taxonomy" id="447962"/>
    <lineage>
        <taxon>Eukaryota</taxon>
        <taxon>Fungi</taxon>
        <taxon>Fungi incertae sedis</taxon>
        <taxon>Chytridiomycota</taxon>
        <taxon>Chytridiomycota incertae sedis</taxon>
        <taxon>Chytridiomycetes</taxon>
        <taxon>Lobulomycetales</taxon>
        <taxon>Lobulomycetaceae</taxon>
        <taxon>Clydaea</taxon>
    </lineage>
</organism>
<evidence type="ECO:0000259" key="5">
    <source>
        <dbReference type="Pfam" id="PF12632"/>
    </source>
</evidence>
<dbReference type="GO" id="GO:0017022">
    <property type="term" value="F:myosin binding"/>
    <property type="evidence" value="ECO:0007669"/>
    <property type="project" value="InterPro"/>
</dbReference>
<name>A0AAD5XW16_9FUNG</name>
<protein>
    <recommendedName>
        <fullName evidence="5">Myosin-binding domain-containing protein</fullName>
    </recommendedName>
</protein>
<keyword evidence="4" id="KW-0472">Membrane</keyword>
<proteinExistence type="predicted"/>